<dbReference type="AlphaFoldDB" id="A0AAQ3L4K9"/>
<sequence>MTSFLMKGTDHTFERCGHQSLYSPINKTIHQKWSTTDTSTALGLSSFVTVAVAAPVRLFFSSFQDLKDDGDTICAQGEAREVSAVFPECS</sequence>
<protein>
    <submittedName>
        <fullName evidence="1">Uncharacterized protein</fullName>
    </submittedName>
</protein>
<gene>
    <name evidence="1" type="ORF">Cni_G29049</name>
</gene>
<proteinExistence type="predicted"/>
<organism evidence="1 2">
    <name type="scientific">Canna indica</name>
    <name type="common">Indian-shot</name>
    <dbReference type="NCBI Taxonomy" id="4628"/>
    <lineage>
        <taxon>Eukaryota</taxon>
        <taxon>Viridiplantae</taxon>
        <taxon>Streptophyta</taxon>
        <taxon>Embryophyta</taxon>
        <taxon>Tracheophyta</taxon>
        <taxon>Spermatophyta</taxon>
        <taxon>Magnoliopsida</taxon>
        <taxon>Liliopsida</taxon>
        <taxon>Zingiberales</taxon>
        <taxon>Cannaceae</taxon>
        <taxon>Canna</taxon>
    </lineage>
</organism>
<dbReference type="EMBL" id="CP136898">
    <property type="protein sequence ID" value="WOL20245.1"/>
    <property type="molecule type" value="Genomic_DNA"/>
</dbReference>
<accession>A0AAQ3L4K9</accession>
<dbReference type="Proteomes" id="UP001327560">
    <property type="component" value="Chromosome 9"/>
</dbReference>
<evidence type="ECO:0000313" key="1">
    <source>
        <dbReference type="EMBL" id="WOL20245.1"/>
    </source>
</evidence>
<name>A0AAQ3L4K9_9LILI</name>
<keyword evidence="2" id="KW-1185">Reference proteome</keyword>
<reference evidence="1 2" key="1">
    <citation type="submission" date="2023-10" db="EMBL/GenBank/DDBJ databases">
        <title>Chromosome-scale genome assembly provides insights into flower coloration mechanisms of Canna indica.</title>
        <authorList>
            <person name="Li C."/>
        </authorList>
    </citation>
    <scope>NUCLEOTIDE SEQUENCE [LARGE SCALE GENOMIC DNA]</scope>
    <source>
        <tissue evidence="1">Flower</tissue>
    </source>
</reference>
<evidence type="ECO:0000313" key="2">
    <source>
        <dbReference type="Proteomes" id="UP001327560"/>
    </source>
</evidence>